<sequence length="73" mass="8580">MTRQLARAMPRAEMCFLLIDNKYLNIRARRWQMRWQLHALPIGDDGSGWQSGVGLSAYDLWQAEHPEQPVIER</sequence>
<dbReference type="RefSeq" id="WP_247403026.1">
    <property type="nucleotide sequence ID" value="NZ_JAKNRV010000159.1"/>
</dbReference>
<gene>
    <name evidence="1" type="ORF">L9Z73_16640</name>
</gene>
<accession>A0ABT0EJX5</accession>
<proteinExistence type="predicted"/>
<name>A0ABT0EJX5_9PSED</name>
<evidence type="ECO:0000313" key="2">
    <source>
        <dbReference type="Proteomes" id="UP001317085"/>
    </source>
</evidence>
<keyword evidence="2" id="KW-1185">Reference proteome</keyword>
<protein>
    <submittedName>
        <fullName evidence="1">Uncharacterized protein</fullName>
    </submittedName>
</protein>
<reference evidence="1 2" key="1">
    <citation type="submission" date="2022-02" db="EMBL/GenBank/DDBJ databases">
        <title>Comparative genomics of the first Antarctic Pseudomonas spp. capable of biotransforming 2,4,6-Trinitrotoluene.</title>
        <authorList>
            <person name="Cabrera M.A."/>
            <person name="Marquez S.L."/>
            <person name="Perez-Donoso J.M."/>
        </authorList>
    </citation>
    <scope>NUCLEOTIDE SEQUENCE [LARGE SCALE GENOMIC DNA]</scope>
    <source>
        <strain evidence="1 2">TNT11</strain>
    </source>
</reference>
<dbReference type="EMBL" id="JAKNRV010000159">
    <property type="protein sequence ID" value="MCK1785924.1"/>
    <property type="molecule type" value="Genomic_DNA"/>
</dbReference>
<evidence type="ECO:0000313" key="1">
    <source>
        <dbReference type="EMBL" id="MCK1785924.1"/>
    </source>
</evidence>
<organism evidence="1 2">
    <name type="scientific">Pseudomonas emilianonis</name>
    <dbReference type="NCBI Taxonomy" id="2915812"/>
    <lineage>
        <taxon>Bacteria</taxon>
        <taxon>Pseudomonadati</taxon>
        <taxon>Pseudomonadota</taxon>
        <taxon>Gammaproteobacteria</taxon>
        <taxon>Pseudomonadales</taxon>
        <taxon>Pseudomonadaceae</taxon>
        <taxon>Pseudomonas</taxon>
    </lineage>
</organism>
<comment type="caution">
    <text evidence="1">The sequence shown here is derived from an EMBL/GenBank/DDBJ whole genome shotgun (WGS) entry which is preliminary data.</text>
</comment>
<dbReference type="Proteomes" id="UP001317085">
    <property type="component" value="Unassembled WGS sequence"/>
</dbReference>